<feature type="compositionally biased region" description="Polar residues" evidence="1">
    <location>
        <begin position="41"/>
        <end position="52"/>
    </location>
</feature>
<protein>
    <submittedName>
        <fullName evidence="2">Uncharacterized protein</fullName>
    </submittedName>
</protein>
<evidence type="ECO:0000313" key="3">
    <source>
        <dbReference type="Proteomes" id="UP000070544"/>
    </source>
</evidence>
<gene>
    <name evidence="2" type="ORF">M427DRAFT_34282</name>
</gene>
<reference evidence="2 3" key="1">
    <citation type="journal article" date="2015" name="Genome Biol. Evol.">
        <title>Phylogenomic analyses indicate that early fungi evolved digesting cell walls of algal ancestors of land plants.</title>
        <authorList>
            <person name="Chang Y."/>
            <person name="Wang S."/>
            <person name="Sekimoto S."/>
            <person name="Aerts A.L."/>
            <person name="Choi C."/>
            <person name="Clum A."/>
            <person name="LaButti K.M."/>
            <person name="Lindquist E.A."/>
            <person name="Yee Ngan C."/>
            <person name="Ohm R.A."/>
            <person name="Salamov A.A."/>
            <person name="Grigoriev I.V."/>
            <person name="Spatafora J.W."/>
            <person name="Berbee M.L."/>
        </authorList>
    </citation>
    <scope>NUCLEOTIDE SEQUENCE [LARGE SCALE GENOMIC DNA]</scope>
    <source>
        <strain evidence="2 3">JEL478</strain>
    </source>
</reference>
<evidence type="ECO:0000313" key="2">
    <source>
        <dbReference type="EMBL" id="KXS13039.1"/>
    </source>
</evidence>
<accession>A0A139A8K8</accession>
<dbReference type="Proteomes" id="UP000070544">
    <property type="component" value="Unassembled WGS sequence"/>
</dbReference>
<organism evidence="2 3">
    <name type="scientific">Gonapodya prolifera (strain JEL478)</name>
    <name type="common">Monoblepharis prolifera</name>
    <dbReference type="NCBI Taxonomy" id="1344416"/>
    <lineage>
        <taxon>Eukaryota</taxon>
        <taxon>Fungi</taxon>
        <taxon>Fungi incertae sedis</taxon>
        <taxon>Chytridiomycota</taxon>
        <taxon>Chytridiomycota incertae sedis</taxon>
        <taxon>Monoblepharidomycetes</taxon>
        <taxon>Monoblepharidales</taxon>
        <taxon>Gonapodyaceae</taxon>
        <taxon>Gonapodya</taxon>
    </lineage>
</organism>
<evidence type="ECO:0000256" key="1">
    <source>
        <dbReference type="SAM" id="MobiDB-lite"/>
    </source>
</evidence>
<sequence>MIDCFVVASAFYSGASCFVPPSLVSSTISLNGTRLAIRAISDSQPQQPQSFTYRARNPTMADRNRSPPPYEHASASASPHPPLPGQKNKLCLALMSGSKPKWYGRPVPRRITAISILGTTEIDLRGSLLQPGTTKIRCIAIGGGVSIQATESFPLEISGLPLFGGFRDARGQLGRGPHRYRRAASEPPPPELAQPSGAGVVVNGVAILGSVYATDDSW</sequence>
<feature type="region of interest" description="Disordered" evidence="1">
    <location>
        <begin position="174"/>
        <end position="196"/>
    </location>
</feature>
<proteinExistence type="predicted"/>
<dbReference type="OrthoDB" id="10562985at2759"/>
<dbReference type="EMBL" id="KQ965782">
    <property type="protein sequence ID" value="KXS13039.1"/>
    <property type="molecule type" value="Genomic_DNA"/>
</dbReference>
<keyword evidence="3" id="KW-1185">Reference proteome</keyword>
<feature type="region of interest" description="Disordered" evidence="1">
    <location>
        <begin position="41"/>
        <end position="83"/>
    </location>
</feature>
<name>A0A139A8K8_GONPJ</name>
<dbReference type="AlphaFoldDB" id="A0A139A8K8"/>